<proteinExistence type="predicted"/>
<evidence type="ECO:0000313" key="1">
    <source>
        <dbReference type="EMBL" id="VFQ73981.1"/>
    </source>
</evidence>
<dbReference type="Proteomes" id="UP000595140">
    <property type="component" value="Unassembled WGS sequence"/>
</dbReference>
<sequence length="102" mass="10917">MVVLPLRCRPSLNTFRALCPLALAPWWKNLANCFFMAAVVFSCEVINLGIDGVVVTSFSPTAMEAKSGGNGFKVKPASLSHEGGRLHVVPRAADTEARDGND</sequence>
<dbReference type="EMBL" id="OOIL02001294">
    <property type="protein sequence ID" value="VFQ73981.1"/>
    <property type="molecule type" value="Genomic_DNA"/>
</dbReference>
<dbReference type="AlphaFoldDB" id="A0A484LCH6"/>
<name>A0A484LCH6_9ASTE</name>
<organism evidence="1 2">
    <name type="scientific">Cuscuta campestris</name>
    <dbReference type="NCBI Taxonomy" id="132261"/>
    <lineage>
        <taxon>Eukaryota</taxon>
        <taxon>Viridiplantae</taxon>
        <taxon>Streptophyta</taxon>
        <taxon>Embryophyta</taxon>
        <taxon>Tracheophyta</taxon>
        <taxon>Spermatophyta</taxon>
        <taxon>Magnoliopsida</taxon>
        <taxon>eudicotyledons</taxon>
        <taxon>Gunneridae</taxon>
        <taxon>Pentapetalae</taxon>
        <taxon>asterids</taxon>
        <taxon>lamiids</taxon>
        <taxon>Solanales</taxon>
        <taxon>Convolvulaceae</taxon>
        <taxon>Cuscuteae</taxon>
        <taxon>Cuscuta</taxon>
        <taxon>Cuscuta subgen. Grammica</taxon>
        <taxon>Cuscuta sect. Cleistogrammica</taxon>
    </lineage>
</organism>
<reference evidence="1 2" key="1">
    <citation type="submission" date="2018-04" db="EMBL/GenBank/DDBJ databases">
        <authorList>
            <person name="Vogel A."/>
        </authorList>
    </citation>
    <scope>NUCLEOTIDE SEQUENCE [LARGE SCALE GENOMIC DNA]</scope>
</reference>
<evidence type="ECO:0000313" key="2">
    <source>
        <dbReference type="Proteomes" id="UP000595140"/>
    </source>
</evidence>
<protein>
    <submittedName>
        <fullName evidence="1">Uncharacterized protein</fullName>
    </submittedName>
</protein>
<gene>
    <name evidence="1" type="ORF">CCAM_LOCUS15757</name>
</gene>
<accession>A0A484LCH6</accession>
<keyword evidence="2" id="KW-1185">Reference proteome</keyword>